<feature type="transmembrane region" description="Helical" evidence="5">
    <location>
        <begin position="180"/>
        <end position="197"/>
    </location>
</feature>
<gene>
    <name evidence="7" type="ORF">J2Z42_001991</name>
</gene>
<comment type="caution">
    <text evidence="7">The sequence shown here is derived from an EMBL/GenBank/DDBJ whole genome shotgun (WGS) entry which is preliminary data.</text>
</comment>
<keyword evidence="4 5" id="KW-0472">Membrane</keyword>
<proteinExistence type="predicted"/>
<evidence type="ECO:0000256" key="5">
    <source>
        <dbReference type="SAM" id="Phobius"/>
    </source>
</evidence>
<organism evidence="7 8">
    <name type="scientific">Clostridium algifaecis</name>
    <dbReference type="NCBI Taxonomy" id="1472040"/>
    <lineage>
        <taxon>Bacteria</taxon>
        <taxon>Bacillati</taxon>
        <taxon>Bacillota</taxon>
        <taxon>Clostridia</taxon>
        <taxon>Eubacteriales</taxon>
        <taxon>Clostridiaceae</taxon>
        <taxon>Clostridium</taxon>
    </lineage>
</organism>
<sequence>MSEENKVGVLGNIIGVIMSPIKTMEKVNKNPKVWQYLIPVTLIQLIITLLQLPKLTSYTILKAQEMPNFSQAAIPIMKTGIAISTIVWSIVGPGILILISTALIKLVCTISKKTGNFKNLYCMNTLAYVPILISAILTTIIMFFTEPQNIKNISTSLTVVLSSSTDITSGIYKVFSCIDFFYIWSSILLAIGTSVVFKMKMKKSATIVFGIYIVVAIIRVLV</sequence>
<evidence type="ECO:0000256" key="4">
    <source>
        <dbReference type="ARBA" id="ARBA00023136"/>
    </source>
</evidence>
<dbReference type="Pfam" id="PF04893">
    <property type="entry name" value="Yip1"/>
    <property type="match status" value="1"/>
</dbReference>
<feature type="transmembrane region" description="Helical" evidence="5">
    <location>
        <begin position="33"/>
        <end position="52"/>
    </location>
</feature>
<feature type="domain" description="Yip1" evidence="6">
    <location>
        <begin position="14"/>
        <end position="218"/>
    </location>
</feature>
<dbReference type="Proteomes" id="UP001519307">
    <property type="component" value="Unassembled WGS sequence"/>
</dbReference>
<keyword evidence="8" id="KW-1185">Reference proteome</keyword>
<feature type="transmembrane region" description="Helical" evidence="5">
    <location>
        <begin position="204"/>
        <end position="221"/>
    </location>
</feature>
<feature type="transmembrane region" description="Helical" evidence="5">
    <location>
        <begin position="120"/>
        <end position="144"/>
    </location>
</feature>
<feature type="transmembrane region" description="Helical" evidence="5">
    <location>
        <begin position="86"/>
        <end position="108"/>
    </location>
</feature>
<protein>
    <recommendedName>
        <fullName evidence="6">Yip1 domain-containing protein</fullName>
    </recommendedName>
</protein>
<keyword evidence="2 5" id="KW-0812">Transmembrane</keyword>
<evidence type="ECO:0000256" key="3">
    <source>
        <dbReference type="ARBA" id="ARBA00022989"/>
    </source>
</evidence>
<evidence type="ECO:0000313" key="8">
    <source>
        <dbReference type="Proteomes" id="UP001519307"/>
    </source>
</evidence>
<dbReference type="EMBL" id="JAGGLM010000012">
    <property type="protein sequence ID" value="MBP2033288.1"/>
    <property type="molecule type" value="Genomic_DNA"/>
</dbReference>
<accession>A0ABS4KTA1</accession>
<evidence type="ECO:0000313" key="7">
    <source>
        <dbReference type="EMBL" id="MBP2033288.1"/>
    </source>
</evidence>
<dbReference type="InterPro" id="IPR006977">
    <property type="entry name" value="Yip1_dom"/>
</dbReference>
<dbReference type="RefSeq" id="WP_209702436.1">
    <property type="nucleotide sequence ID" value="NZ_JAGGLM010000012.1"/>
</dbReference>
<name>A0ABS4KTA1_9CLOT</name>
<evidence type="ECO:0000259" key="6">
    <source>
        <dbReference type="Pfam" id="PF04893"/>
    </source>
</evidence>
<evidence type="ECO:0000256" key="2">
    <source>
        <dbReference type="ARBA" id="ARBA00022692"/>
    </source>
</evidence>
<keyword evidence="3 5" id="KW-1133">Transmembrane helix</keyword>
<reference evidence="7 8" key="1">
    <citation type="submission" date="2021-03" db="EMBL/GenBank/DDBJ databases">
        <title>Genomic Encyclopedia of Type Strains, Phase IV (KMG-IV): sequencing the most valuable type-strain genomes for metagenomic binning, comparative biology and taxonomic classification.</title>
        <authorList>
            <person name="Goeker M."/>
        </authorList>
    </citation>
    <scope>NUCLEOTIDE SEQUENCE [LARGE SCALE GENOMIC DNA]</scope>
    <source>
        <strain evidence="7 8">DSM 28783</strain>
    </source>
</reference>
<evidence type="ECO:0000256" key="1">
    <source>
        <dbReference type="ARBA" id="ARBA00004141"/>
    </source>
</evidence>
<comment type="subcellular location">
    <subcellularLocation>
        <location evidence="1">Membrane</location>
        <topology evidence="1">Multi-pass membrane protein</topology>
    </subcellularLocation>
</comment>